<sequence length="100" mass="11438">MFDLARPDDDFLLAKPSLQLLAIRRPPCPIKVIRHHLGDYDPITLDLAIIIPDPFGGRVDVQRRPAKSFSQLVSEPIEIRPALAGVRYGKEYLDKIWHVR</sequence>
<proteinExistence type="predicted"/>
<dbReference type="Proteomes" id="UP000009319">
    <property type="component" value="Unassembled WGS sequence"/>
</dbReference>
<protein>
    <submittedName>
        <fullName evidence="1">Uncharacterized protein</fullName>
    </submittedName>
</protein>
<dbReference type="EMBL" id="CANI01000040">
    <property type="protein sequence ID" value="CCM78947.1"/>
    <property type="molecule type" value="Genomic_DNA"/>
</dbReference>
<dbReference type="AlphaFoldDB" id="K0Q3I6"/>
<keyword evidence="2" id="KW-1185">Reference proteome</keyword>
<comment type="caution">
    <text evidence="1">The sequence shown here is derived from an EMBL/GenBank/DDBJ whole genome shotgun (WGS) entry which is preliminary data.</text>
</comment>
<dbReference type="STRING" id="1211777.BN77_p11645"/>
<reference evidence="1 2" key="1">
    <citation type="journal article" date="2013" name="Genome Announc.">
        <title>Draft Genome Sequence of Rhizobium mesoamericanum STM3625, a Nitrogen-Fixing Symbiont of Mimosa pudica Isolated in French Guiana (South America).</title>
        <authorList>
            <person name="Moulin L."/>
            <person name="Mornico D."/>
            <person name="Melkonian R."/>
            <person name="Klonowska A."/>
        </authorList>
    </citation>
    <scope>NUCLEOTIDE SEQUENCE [LARGE SCALE GENOMIC DNA]</scope>
    <source>
        <strain evidence="1 2">STM3625</strain>
    </source>
</reference>
<evidence type="ECO:0000313" key="1">
    <source>
        <dbReference type="EMBL" id="CCM78947.1"/>
    </source>
</evidence>
<organism evidence="1 2">
    <name type="scientific">Rhizobium mesoamericanum STM3625</name>
    <dbReference type="NCBI Taxonomy" id="1211777"/>
    <lineage>
        <taxon>Bacteria</taxon>
        <taxon>Pseudomonadati</taxon>
        <taxon>Pseudomonadota</taxon>
        <taxon>Alphaproteobacteria</taxon>
        <taxon>Hyphomicrobiales</taxon>
        <taxon>Rhizobiaceae</taxon>
        <taxon>Rhizobium/Agrobacterium group</taxon>
        <taxon>Rhizobium</taxon>
    </lineage>
</organism>
<evidence type="ECO:0000313" key="2">
    <source>
        <dbReference type="Proteomes" id="UP000009319"/>
    </source>
</evidence>
<dbReference type="HOGENOM" id="CLU_2303766_0_0_5"/>
<gene>
    <name evidence="1" type="ORF">BN77_p11645</name>
</gene>
<name>K0Q3I6_9HYPH</name>
<accession>K0Q3I6</accession>